<dbReference type="Proteomes" id="UP000009168">
    <property type="component" value="Unassembled WGS sequence"/>
</dbReference>
<dbReference type="PROSITE" id="PS50832">
    <property type="entry name" value="S1_IF1_TYPE"/>
    <property type="match status" value="1"/>
</dbReference>
<dbReference type="CDD" id="cd05793">
    <property type="entry name" value="S1_IF1A"/>
    <property type="match status" value="1"/>
</dbReference>
<reference evidence="12" key="2">
    <citation type="journal article" date="2013" name="Nat. Struct. Mol. Biol.">
        <title>The crystal structure of the eukaryotic 40S ribosomal subunit in complex with eIF1 and eIF1A.</title>
        <authorList>
            <person name="Weisser M."/>
            <person name="Voigts-Hoffmann F."/>
            <person name="Rabl J."/>
            <person name="Leibundgut M."/>
            <person name="Ban N."/>
        </authorList>
    </citation>
    <scope>X-RAY CRYSTALLOGRAPHY (3.70 ANGSTROMS) OF 2-193</scope>
</reference>
<gene>
    <name evidence="10" type="ORF">TTHERM_00497990</name>
</gene>
<evidence type="ECO:0000256" key="3">
    <source>
        <dbReference type="ARBA" id="ARBA00022917"/>
    </source>
</evidence>
<feature type="compositionally biased region" description="Basic and acidic residues" evidence="8">
    <location>
        <begin position="167"/>
        <end position="187"/>
    </location>
</feature>
<dbReference type="NCBIfam" id="TIGR00523">
    <property type="entry name" value="eIF-1A"/>
    <property type="match status" value="1"/>
</dbReference>
<dbReference type="HOGENOM" id="CLU_109098_0_0_1"/>
<evidence type="ECO:0000259" key="9">
    <source>
        <dbReference type="PROSITE" id="PS50832"/>
    </source>
</evidence>
<protein>
    <recommendedName>
        <fullName evidence="4">Eukaryotic translation initiation factor 4C</fullName>
    </recommendedName>
</protein>
<evidence type="ECO:0000256" key="1">
    <source>
        <dbReference type="ARBA" id="ARBA00007392"/>
    </source>
</evidence>
<dbReference type="SUPFAM" id="SSF50249">
    <property type="entry name" value="Nucleic acid-binding proteins"/>
    <property type="match status" value="1"/>
</dbReference>
<proteinExistence type="evidence at protein level"/>
<dbReference type="DisProt" id="DP00914"/>
<dbReference type="PDB" id="4BTS">
    <property type="method" value="X-ray"/>
    <property type="resolution" value="3.70 A"/>
    <property type="chains" value="A0/B0/C0/D0=2-193"/>
</dbReference>
<evidence type="ECO:0000256" key="2">
    <source>
        <dbReference type="ARBA" id="ARBA00022540"/>
    </source>
</evidence>
<dbReference type="InterPro" id="IPR018104">
    <property type="entry name" value="TIF_eIF-1A_CS"/>
</dbReference>
<dbReference type="PDBsum" id="4BTS"/>
<feature type="domain" description="S1-like" evidence="9">
    <location>
        <begin position="21"/>
        <end position="95"/>
    </location>
</feature>
<dbReference type="SMART" id="SM00652">
    <property type="entry name" value="eIF1a"/>
    <property type="match status" value="1"/>
</dbReference>
<dbReference type="InterPro" id="IPR001253">
    <property type="entry name" value="TIF_eIF-1A"/>
</dbReference>
<dbReference type="AlphaFoldDB" id="I7MK25"/>
<dbReference type="InterPro" id="IPR006196">
    <property type="entry name" value="RNA-binding_domain_S1_IF1"/>
</dbReference>
<dbReference type="GO" id="GO:0003743">
    <property type="term" value="F:translation initiation factor activity"/>
    <property type="evidence" value="ECO:0007669"/>
    <property type="project" value="UniProtKB-UniRule"/>
</dbReference>
<dbReference type="GeneID" id="7835355"/>
<organism evidence="10 11">
    <name type="scientific">Tetrahymena thermophila (strain SB210)</name>
    <dbReference type="NCBI Taxonomy" id="312017"/>
    <lineage>
        <taxon>Eukaryota</taxon>
        <taxon>Sar</taxon>
        <taxon>Alveolata</taxon>
        <taxon>Ciliophora</taxon>
        <taxon>Intramacronucleata</taxon>
        <taxon>Oligohymenophorea</taxon>
        <taxon>Hymenostomatida</taxon>
        <taxon>Tetrahymenina</taxon>
        <taxon>Tetrahymenidae</taxon>
        <taxon>Tetrahymena</taxon>
    </lineage>
</organism>
<comment type="function">
    <text evidence="7">Seems to be required for maximal rate of protein biosynthesis. Enhances ribosome dissociation into subunits and stabilizes the binding of the initiator Met-tRNA(I) to 40 S ribosomal subunits.</text>
</comment>
<evidence type="ECO:0000313" key="10">
    <source>
        <dbReference type="EMBL" id="EAS07745.3"/>
    </source>
</evidence>
<dbReference type="STRING" id="312017.I7MK25"/>
<dbReference type="PROSITE" id="PS01262">
    <property type="entry name" value="IF1A"/>
    <property type="match status" value="1"/>
</dbReference>
<dbReference type="InParanoid" id="I7MK25"/>
<name>I7MK25_TETTS</name>
<dbReference type="eggNOG" id="KOG3403">
    <property type="taxonomic scope" value="Eukaryota"/>
</dbReference>
<keyword evidence="3 5" id="KW-0648">Protein biosynthesis</keyword>
<evidence type="ECO:0000256" key="5">
    <source>
        <dbReference type="PROSITE-ProRule" id="PRU00181"/>
    </source>
</evidence>
<evidence type="ECO:0000256" key="8">
    <source>
        <dbReference type="SAM" id="MobiDB-lite"/>
    </source>
</evidence>
<feature type="compositionally biased region" description="Polar residues" evidence="8">
    <location>
        <begin position="147"/>
        <end position="159"/>
    </location>
</feature>
<sequence length="193" mass="22550">MPKNKGRGGKNYRRGKNENETKRELVFKEEGMEYAQVIKMLGNGRLEVFCFDGKRRIGHICGRLKKKVWISMDDIVLVGLRDFQDDKCDILLKYLPDEVRNLKQYGEIDENIKINDKSGADQADVVFEDSDSDDKDDDDDDEDEQPTRQTNTRVNQMVESSDEEDNKETGNYEEQKYDQKHQNKKDDIDIDDI</sequence>
<evidence type="ECO:0000313" key="11">
    <source>
        <dbReference type="Proteomes" id="UP000009168"/>
    </source>
</evidence>
<evidence type="ECO:0000256" key="6">
    <source>
        <dbReference type="RuleBase" id="RU004364"/>
    </source>
</evidence>
<comment type="similarity">
    <text evidence="1 6">Belongs to the eIF-1A family.</text>
</comment>
<feature type="region of interest" description="Disordered" evidence="8">
    <location>
        <begin position="128"/>
        <end position="193"/>
    </location>
</feature>
<dbReference type="GO" id="GO:0060090">
    <property type="term" value="F:molecular adaptor activity"/>
    <property type="evidence" value="ECO:0000269"/>
    <property type="project" value="DisProt"/>
</dbReference>
<feature type="compositionally biased region" description="Acidic residues" evidence="8">
    <location>
        <begin position="128"/>
        <end position="144"/>
    </location>
</feature>
<dbReference type="OrthoDB" id="274995at2759"/>
<keyword evidence="2 5" id="KW-0396">Initiation factor</keyword>
<dbReference type="HAMAP" id="MF_00216">
    <property type="entry name" value="aIF_1A"/>
    <property type="match status" value="1"/>
</dbReference>
<evidence type="ECO:0007829" key="12">
    <source>
        <dbReference type="PDB" id="4BTS"/>
    </source>
</evidence>
<dbReference type="RefSeq" id="XP_001027987.3">
    <property type="nucleotide sequence ID" value="XM_001027987.3"/>
</dbReference>
<dbReference type="EMBL" id="GG662212">
    <property type="protein sequence ID" value="EAS07745.3"/>
    <property type="molecule type" value="Genomic_DNA"/>
</dbReference>
<dbReference type="FunCoup" id="I7MK25">
    <property type="interactions" value="359"/>
</dbReference>
<dbReference type="KEGG" id="tet:TTHERM_00497990"/>
<dbReference type="Pfam" id="PF01176">
    <property type="entry name" value="eIF-1a"/>
    <property type="match status" value="1"/>
</dbReference>
<evidence type="ECO:0000256" key="4">
    <source>
        <dbReference type="ARBA" id="ARBA00032507"/>
    </source>
</evidence>
<accession>I7MK25</accession>
<keyword evidence="12" id="KW-0002">3D-structure</keyword>
<keyword evidence="11" id="KW-1185">Reference proteome</keyword>
<dbReference type="GO" id="GO:0003723">
    <property type="term" value="F:RNA binding"/>
    <property type="evidence" value="ECO:0007669"/>
    <property type="project" value="InterPro"/>
</dbReference>
<reference evidence="11" key="1">
    <citation type="journal article" date="2006" name="PLoS Biol.">
        <title>Macronuclear genome sequence of the ciliate Tetrahymena thermophila, a model eukaryote.</title>
        <authorList>
            <person name="Eisen J.A."/>
            <person name="Coyne R.S."/>
            <person name="Wu M."/>
            <person name="Wu D."/>
            <person name="Thiagarajan M."/>
            <person name="Wortman J.R."/>
            <person name="Badger J.H."/>
            <person name="Ren Q."/>
            <person name="Amedeo P."/>
            <person name="Jones K.M."/>
            <person name="Tallon L.J."/>
            <person name="Delcher A.L."/>
            <person name="Salzberg S.L."/>
            <person name="Silva J.C."/>
            <person name="Haas B.J."/>
            <person name="Majoros W.H."/>
            <person name="Farzad M."/>
            <person name="Carlton J.M."/>
            <person name="Smith R.K. Jr."/>
            <person name="Garg J."/>
            <person name="Pearlman R.E."/>
            <person name="Karrer K.M."/>
            <person name="Sun L."/>
            <person name="Manning G."/>
            <person name="Elde N.C."/>
            <person name="Turkewitz A.P."/>
            <person name="Asai D.J."/>
            <person name="Wilkes D.E."/>
            <person name="Wang Y."/>
            <person name="Cai H."/>
            <person name="Collins K."/>
            <person name="Stewart B.A."/>
            <person name="Lee S.R."/>
            <person name="Wilamowska K."/>
            <person name="Weinberg Z."/>
            <person name="Ruzzo W.L."/>
            <person name="Wloga D."/>
            <person name="Gaertig J."/>
            <person name="Frankel J."/>
            <person name="Tsao C.-C."/>
            <person name="Gorovsky M.A."/>
            <person name="Keeling P.J."/>
            <person name="Waller R.F."/>
            <person name="Patron N.J."/>
            <person name="Cherry J.M."/>
            <person name="Stover N.A."/>
            <person name="Krieger C.J."/>
            <person name="del Toro C."/>
            <person name="Ryder H.F."/>
            <person name="Williamson S.C."/>
            <person name="Barbeau R.A."/>
            <person name="Hamilton E.P."/>
            <person name="Orias E."/>
        </authorList>
    </citation>
    <scope>NUCLEOTIDE SEQUENCE [LARGE SCALE GENOMIC DNA]</scope>
    <source>
        <strain evidence="11">SB210</strain>
    </source>
</reference>
<dbReference type="Gene3D" id="2.40.50.140">
    <property type="entry name" value="Nucleic acid-binding proteins"/>
    <property type="match status" value="1"/>
</dbReference>
<dbReference type="PANTHER" id="PTHR21668">
    <property type="entry name" value="EIF-1A"/>
    <property type="match status" value="1"/>
</dbReference>
<dbReference type="InterPro" id="IPR012340">
    <property type="entry name" value="NA-bd_OB-fold"/>
</dbReference>
<dbReference type="OMA" id="SHVHYKG"/>
<evidence type="ECO:0000256" key="7">
    <source>
        <dbReference type="RuleBase" id="RU004365"/>
    </source>
</evidence>